<proteinExistence type="predicted"/>
<protein>
    <recommendedName>
        <fullName evidence="1">Right handed beta helix domain-containing protein</fullName>
    </recommendedName>
</protein>
<dbReference type="Gene3D" id="2.160.20.10">
    <property type="entry name" value="Single-stranded right-handed beta-helix, Pectin lyase-like"/>
    <property type="match status" value="1"/>
</dbReference>
<dbReference type="InterPro" id="IPR012334">
    <property type="entry name" value="Pectin_lyas_fold"/>
</dbReference>
<evidence type="ECO:0000313" key="2">
    <source>
        <dbReference type="EMBL" id="SVB22360.1"/>
    </source>
</evidence>
<sequence length="408" mass="45539">MNRSRPAFFYLLLIVLCFGDVEKEIQMQLILAEPGDTIRLEAGVFPILGTLSMEGKENVVIRGAGMDRTILSFAGQIEGAQGLSITNCKNIILEDFAVQDSKGDAVKCQYTDGIVLRRVKAEWLGGPKETNGAYGLYPVQCENVLIEYCLAVGASDAGIYVGQSKTIIVRHSEAYHNVAGIEIENSTGVDVYGNNAHDNTGGILVFDLPDLVVKSGRRVRIFDNVITENNIDNFAPEGNFVGKVPSGTGIMVMAAEQVEVFNNTIENHKTVGTAVVSYFITEEVIKDSSYNPYTSAIYVHDNQYRRKPRIPTLDHEIGKLLFLRFRRRVPDIIYDGMPDPRFVSADGTIPSDRRFCIDNNTQARYLNLDISKNFEKWYSPFIARFSTDKDECTCTQDPLPETVLKDFR</sequence>
<organism evidence="2">
    <name type="scientific">marine metagenome</name>
    <dbReference type="NCBI Taxonomy" id="408172"/>
    <lineage>
        <taxon>unclassified sequences</taxon>
        <taxon>metagenomes</taxon>
        <taxon>ecological metagenomes</taxon>
    </lineage>
</organism>
<dbReference type="InterPro" id="IPR022442">
    <property type="entry name" value="SO_2930-like_dom"/>
</dbReference>
<dbReference type="NCBIfam" id="TIGR03805">
    <property type="entry name" value="beta_helix_1"/>
    <property type="match status" value="1"/>
</dbReference>
<evidence type="ECO:0000259" key="1">
    <source>
        <dbReference type="Pfam" id="PF13229"/>
    </source>
</evidence>
<dbReference type="Pfam" id="PF13229">
    <property type="entry name" value="Beta_helix"/>
    <property type="match status" value="1"/>
</dbReference>
<reference evidence="2" key="1">
    <citation type="submission" date="2018-05" db="EMBL/GenBank/DDBJ databases">
        <authorList>
            <person name="Lanie J.A."/>
            <person name="Ng W.-L."/>
            <person name="Kazmierczak K.M."/>
            <person name="Andrzejewski T.M."/>
            <person name="Davidsen T.M."/>
            <person name="Wayne K.J."/>
            <person name="Tettelin H."/>
            <person name="Glass J.I."/>
            <person name="Rusch D."/>
            <person name="Podicherti R."/>
            <person name="Tsui H.-C.T."/>
            <person name="Winkler M.E."/>
        </authorList>
    </citation>
    <scope>NUCLEOTIDE SEQUENCE</scope>
</reference>
<gene>
    <name evidence="2" type="ORF">METZ01_LOCUS175214</name>
</gene>
<dbReference type="InterPro" id="IPR011050">
    <property type="entry name" value="Pectin_lyase_fold/virulence"/>
</dbReference>
<feature type="domain" description="Right handed beta helix" evidence="1">
    <location>
        <begin position="131"/>
        <end position="277"/>
    </location>
</feature>
<dbReference type="InterPro" id="IPR006626">
    <property type="entry name" value="PbH1"/>
</dbReference>
<dbReference type="SUPFAM" id="SSF51126">
    <property type="entry name" value="Pectin lyase-like"/>
    <property type="match status" value="1"/>
</dbReference>
<dbReference type="InterPro" id="IPR039448">
    <property type="entry name" value="Beta_helix"/>
</dbReference>
<accession>A0A382C8H6</accession>
<dbReference type="SMART" id="SM00710">
    <property type="entry name" value="PbH1"/>
    <property type="match status" value="6"/>
</dbReference>
<dbReference type="AlphaFoldDB" id="A0A382C8H6"/>
<dbReference type="EMBL" id="UINC01033299">
    <property type="protein sequence ID" value="SVB22360.1"/>
    <property type="molecule type" value="Genomic_DNA"/>
</dbReference>
<name>A0A382C8H6_9ZZZZ</name>